<proteinExistence type="predicted"/>
<protein>
    <recommendedName>
        <fullName evidence="2">Oligogalacturonate lyase domain-containing protein</fullName>
    </recommendedName>
</protein>
<sequence length="425" mass="47841">MSDSGHIAGRCVCPLCLPAATLPVPLRTNQMTSHHRSQPERSTYVDQHTGRTIEQLTSSPMADVHTYYDISPWSPDGRYMVFSAANPKDITAVHRDTLATCNGQLYLMDLETYELRLLAENAFYNTHTGAFPVWHPTKCEVFFYTAPEEVSVVDAGWSRLGRRGGKVLRKMKGGIRQISPDGKLLSWTTNDIRTDLPRGVYTMPSDAGSGDMQEADLTLVASTESLYEMTPNNHLFHIDQMTVGNTKWTPDAQHMLVAMWIKSTPDDLSPWKSPHRRSIYIVSRDGSERRWLTFFGHHHSWTAEGTKVLYSGYRVHTDEGQQDEPRLYMIDFDGSGKEVVIDQPLGGHPIASPDGSKITTWDREGVVLVDLNKQKVDHIAAFGPHCDHNSHRGTHPHCLWSLDGSRILYNSAQSGRSHLYRVEAE</sequence>
<dbReference type="PANTHER" id="PTHR36842:SF1">
    <property type="entry name" value="PROTEIN TOLB"/>
    <property type="match status" value="1"/>
</dbReference>
<dbReference type="InterPro" id="IPR015943">
    <property type="entry name" value="WD40/YVTN_repeat-like_dom_sf"/>
</dbReference>
<dbReference type="Gene3D" id="2.130.10.10">
    <property type="entry name" value="YVTN repeat-like/Quinoprotein amine dehydrogenase"/>
    <property type="match status" value="1"/>
</dbReference>
<dbReference type="AlphaFoldDB" id="A0A6B1D7T8"/>
<dbReference type="PANTHER" id="PTHR36842">
    <property type="entry name" value="PROTEIN TOLB HOMOLOG"/>
    <property type="match status" value="1"/>
</dbReference>
<dbReference type="InterPro" id="IPR011659">
    <property type="entry name" value="WD40"/>
</dbReference>
<name>A0A6B1D7T8_9CHLR</name>
<accession>A0A6B1D7T8</accession>
<evidence type="ECO:0008006" key="2">
    <source>
        <dbReference type="Google" id="ProtNLM"/>
    </source>
</evidence>
<organism evidence="1">
    <name type="scientific">Caldilineaceae bacterium SB0661_bin_32</name>
    <dbReference type="NCBI Taxonomy" id="2605255"/>
    <lineage>
        <taxon>Bacteria</taxon>
        <taxon>Bacillati</taxon>
        <taxon>Chloroflexota</taxon>
        <taxon>Caldilineae</taxon>
        <taxon>Caldilineales</taxon>
        <taxon>Caldilineaceae</taxon>
    </lineage>
</organism>
<reference evidence="1" key="1">
    <citation type="submission" date="2019-09" db="EMBL/GenBank/DDBJ databases">
        <title>Characterisation of the sponge microbiome using genome-centric metagenomics.</title>
        <authorList>
            <person name="Engelberts J.P."/>
            <person name="Robbins S.J."/>
            <person name="De Goeij J.M."/>
            <person name="Aranda M."/>
            <person name="Bell S.C."/>
            <person name="Webster N.S."/>
        </authorList>
    </citation>
    <scope>NUCLEOTIDE SEQUENCE</scope>
    <source>
        <strain evidence="1">SB0661_bin_32</strain>
    </source>
</reference>
<gene>
    <name evidence="1" type="ORF">F4X14_09765</name>
</gene>
<comment type="caution">
    <text evidence="1">The sequence shown here is derived from an EMBL/GenBank/DDBJ whole genome shotgun (WGS) entry which is preliminary data.</text>
</comment>
<dbReference type="SUPFAM" id="SSF82171">
    <property type="entry name" value="DPP6 N-terminal domain-like"/>
    <property type="match status" value="1"/>
</dbReference>
<evidence type="ECO:0000313" key="1">
    <source>
        <dbReference type="EMBL" id="MYC95247.1"/>
    </source>
</evidence>
<dbReference type="EMBL" id="VXMH01000048">
    <property type="protein sequence ID" value="MYC95247.1"/>
    <property type="molecule type" value="Genomic_DNA"/>
</dbReference>
<dbReference type="Pfam" id="PF07676">
    <property type="entry name" value="PD40"/>
    <property type="match status" value="2"/>
</dbReference>